<comment type="caution">
    <text evidence="1">The sequence shown here is derived from an EMBL/GenBank/DDBJ whole genome shotgun (WGS) entry which is preliminary data.</text>
</comment>
<sequence>MLFISYLELMNAFFSPLATIFNDIVSWRLIMLITKFNTCQAQYSGVFNIKSTLKLYIGTDQ</sequence>
<proteinExistence type="predicted"/>
<dbReference type="AlphaFoldDB" id="A0A366I0Y7"/>
<name>A0A366I0Y7_9GAMM</name>
<protein>
    <submittedName>
        <fullName evidence="1">Uncharacterized protein</fullName>
    </submittedName>
</protein>
<evidence type="ECO:0000313" key="1">
    <source>
        <dbReference type="EMBL" id="RBP60451.1"/>
    </source>
</evidence>
<evidence type="ECO:0000313" key="2">
    <source>
        <dbReference type="Proteomes" id="UP000253046"/>
    </source>
</evidence>
<gene>
    <name evidence="1" type="ORF">DES54_13143</name>
</gene>
<dbReference type="EMBL" id="QNRY01000031">
    <property type="protein sequence ID" value="RBP60451.1"/>
    <property type="molecule type" value="Genomic_DNA"/>
</dbReference>
<dbReference type="Proteomes" id="UP000253046">
    <property type="component" value="Unassembled WGS sequence"/>
</dbReference>
<keyword evidence="2" id="KW-1185">Reference proteome</keyword>
<organism evidence="1 2">
    <name type="scientific">Brenneria salicis ATCC 15712 = DSM 30166</name>
    <dbReference type="NCBI Taxonomy" id="714314"/>
    <lineage>
        <taxon>Bacteria</taxon>
        <taxon>Pseudomonadati</taxon>
        <taxon>Pseudomonadota</taxon>
        <taxon>Gammaproteobacteria</taxon>
        <taxon>Enterobacterales</taxon>
        <taxon>Pectobacteriaceae</taxon>
        <taxon>Brenneria</taxon>
    </lineage>
</organism>
<accession>A0A366I0Y7</accession>
<reference evidence="1 2" key="1">
    <citation type="submission" date="2018-06" db="EMBL/GenBank/DDBJ databases">
        <title>Genomic Encyclopedia of Type Strains, Phase IV (KMG-IV): sequencing the most valuable type-strain genomes for metagenomic binning, comparative biology and taxonomic classification.</title>
        <authorList>
            <person name="Goeker M."/>
        </authorList>
    </citation>
    <scope>NUCLEOTIDE SEQUENCE [LARGE SCALE GENOMIC DNA]</scope>
    <source>
        <strain evidence="1 2">DSM 30166</strain>
    </source>
</reference>